<dbReference type="STRING" id="632335.Calkr_2322"/>
<dbReference type="InterPro" id="IPR026870">
    <property type="entry name" value="Zinc_ribbon_dom"/>
</dbReference>
<evidence type="ECO:0000313" key="3">
    <source>
        <dbReference type="Proteomes" id="UP000009256"/>
    </source>
</evidence>
<sequence length="121" mass="14061">MTNIKNLKMKITNVANSAIKKSNDLVEVTKINLKINSLESEIEELYKKIGMDVFQKYMNGIDELQLKYEQECDLIKTKYDEIMKLKQKAALLKGFKFCQKCNSEIEAEYVYCPKCGSMQNE</sequence>
<dbReference type="eggNOG" id="ENOG5033A9E">
    <property type="taxonomic scope" value="Bacteria"/>
</dbReference>
<reference key="1">
    <citation type="submission" date="2010-11" db="EMBL/GenBank/DDBJ databases">
        <title>Complete sequence of chromosome of Caldicellulosiruptor kristjanssonii 177R1B.</title>
        <authorList>
            <consortium name="US DOE Joint Genome Institute"/>
            <person name="Lucas S."/>
            <person name="Copeland A."/>
            <person name="Lapidus A."/>
            <person name="Cheng J.-F."/>
            <person name="Bruce D."/>
            <person name="Goodwin L."/>
            <person name="Pitluck S."/>
            <person name="Davenport K."/>
            <person name="Detter J.C."/>
            <person name="Han C."/>
            <person name="Tapia R."/>
            <person name="Land M."/>
            <person name="Hauser L."/>
            <person name="Jeffries C."/>
            <person name="Kyrpides N."/>
            <person name="Ivanova N."/>
            <person name="Mikhailova N."/>
            <person name="Blumer-Schuette S.E."/>
            <person name="Kelly R.M."/>
            <person name="Woyke T."/>
        </authorList>
    </citation>
    <scope>NUCLEOTIDE SEQUENCE</scope>
    <source>
        <strain>177R1B</strain>
    </source>
</reference>
<dbReference type="EMBL" id="CP002326">
    <property type="protein sequence ID" value="ADQ41772.1"/>
    <property type="molecule type" value="Genomic_DNA"/>
</dbReference>
<name>E4S6Y9_CALA7</name>
<dbReference type="KEGG" id="cki:Calkr_2322"/>
<gene>
    <name evidence="2" type="ordered locus">Calkr_2322</name>
</gene>
<dbReference type="Pfam" id="PF13240">
    <property type="entry name" value="Zn_Ribbon_1"/>
    <property type="match status" value="1"/>
</dbReference>
<protein>
    <recommendedName>
        <fullName evidence="1">Zinc-ribbon domain-containing protein</fullName>
    </recommendedName>
</protein>
<dbReference type="Proteomes" id="UP000009256">
    <property type="component" value="Chromosome"/>
</dbReference>
<evidence type="ECO:0000259" key="1">
    <source>
        <dbReference type="Pfam" id="PF13240"/>
    </source>
</evidence>
<accession>E4S6Y9</accession>
<dbReference type="HOGENOM" id="CLU_117098_3_1_9"/>
<keyword evidence="3" id="KW-1185">Reference proteome</keyword>
<proteinExistence type="predicted"/>
<evidence type="ECO:0000313" key="2">
    <source>
        <dbReference type="EMBL" id="ADQ41772.1"/>
    </source>
</evidence>
<feature type="domain" description="Zinc-ribbon" evidence="1">
    <location>
        <begin position="97"/>
        <end position="117"/>
    </location>
</feature>
<dbReference type="AlphaFoldDB" id="E4S6Y9"/>
<organism evidence="2 3">
    <name type="scientific">Caldicellulosiruptor acetigenus (strain ATCC 700853 / DSM 12137 / I77R1B)</name>
    <name type="common">Caldicellulosiruptor kristjanssonii</name>
    <dbReference type="NCBI Taxonomy" id="632335"/>
    <lineage>
        <taxon>Bacteria</taxon>
        <taxon>Bacillati</taxon>
        <taxon>Bacillota</taxon>
        <taxon>Bacillota incertae sedis</taxon>
        <taxon>Caldicellulosiruptorales</taxon>
        <taxon>Caldicellulosiruptoraceae</taxon>
        <taxon>Caldicellulosiruptor</taxon>
    </lineage>
</organism>
<dbReference type="OrthoDB" id="9788304at2"/>
<dbReference type="RefSeq" id="WP_013433492.1">
    <property type="nucleotide sequence ID" value="NC_014721.1"/>
</dbReference>
<reference evidence="2 3" key="2">
    <citation type="journal article" date="2011" name="J. Bacteriol.">
        <title>Complete genome sequences for the anaerobic, extremely thermophilic plant biomass-degrading bacteria Caldicellulosiruptor hydrothermalis, Caldicellulosiruptor kristjanssonii, Caldicellulosiruptor kronotskyensis, Caldicellulosiruptor owensenis, and Caldicellulosiruptor lactoaceticus.</title>
        <authorList>
            <person name="Blumer-Schuette S.E."/>
            <person name="Ozdemir I."/>
            <person name="Mistry D."/>
            <person name="Lucas S."/>
            <person name="Lapidus A."/>
            <person name="Cheng J.F."/>
            <person name="Goodwin L.A."/>
            <person name="Pitluck S."/>
            <person name="Land M.L."/>
            <person name="Hauser L.J."/>
            <person name="Woyke T."/>
            <person name="Mikhailova N."/>
            <person name="Pati A."/>
            <person name="Kyrpides N.C."/>
            <person name="Ivanova N."/>
            <person name="Detter J.C."/>
            <person name="Walston-Davenport K."/>
            <person name="Han S."/>
            <person name="Adams M.W."/>
            <person name="Kelly R.M."/>
        </authorList>
    </citation>
    <scope>NUCLEOTIDE SEQUENCE [LARGE SCALE GENOMIC DNA]</scope>
    <source>
        <strain evidence="3">ATCC 700853 / DSM 12137 / I77R1B</strain>
    </source>
</reference>